<dbReference type="KEGG" id="sliu:111357807"/>
<dbReference type="RefSeq" id="XP_022828382.1">
    <property type="nucleotide sequence ID" value="XM_022972614.1"/>
</dbReference>
<dbReference type="OrthoDB" id="6049566at2759"/>
<evidence type="ECO:0000256" key="1">
    <source>
        <dbReference type="SAM" id="MobiDB-lite"/>
    </source>
</evidence>
<proteinExistence type="predicted"/>
<organism evidence="2 3">
    <name type="scientific">Spodoptera litura</name>
    <name type="common">Asian cotton leafworm</name>
    <dbReference type="NCBI Taxonomy" id="69820"/>
    <lineage>
        <taxon>Eukaryota</taxon>
        <taxon>Metazoa</taxon>
        <taxon>Ecdysozoa</taxon>
        <taxon>Arthropoda</taxon>
        <taxon>Hexapoda</taxon>
        <taxon>Insecta</taxon>
        <taxon>Pterygota</taxon>
        <taxon>Neoptera</taxon>
        <taxon>Endopterygota</taxon>
        <taxon>Lepidoptera</taxon>
        <taxon>Glossata</taxon>
        <taxon>Ditrysia</taxon>
        <taxon>Noctuoidea</taxon>
        <taxon>Noctuidae</taxon>
        <taxon>Amphipyrinae</taxon>
        <taxon>Spodoptera</taxon>
    </lineage>
</organism>
<evidence type="ECO:0000313" key="2">
    <source>
        <dbReference type="Proteomes" id="UP000301870"/>
    </source>
</evidence>
<protein>
    <submittedName>
        <fullName evidence="3">Uncharacterized protein LOC111357807</fullName>
    </submittedName>
</protein>
<keyword evidence="2" id="KW-1185">Reference proteome</keyword>
<reference evidence="3" key="1">
    <citation type="submission" date="2025-08" db="UniProtKB">
        <authorList>
            <consortium name="RefSeq"/>
        </authorList>
    </citation>
    <scope>IDENTIFICATION</scope>
    <source>
        <strain evidence="3">Ishihara</strain>
        <tissue evidence="3">Whole body</tissue>
    </source>
</reference>
<gene>
    <name evidence="3" type="primary">LOC111357807</name>
</gene>
<name>A0A9J7EH43_SPOLT</name>
<sequence length="377" mass="43111">MGVQTESPDKIRWKPLLRPRNLKSLTRHHACDIVAFWGCQLRSSVMDHSSIPTCAQYRNTGTVIVRLKMEVSTCCSKPEECPKSGCPDLVHRPSGCEQCCRTRLISRYSDCDSDVVEKSRPYRSSAARSRYVNVCAAVCLLLLVCGLSPRSSAAPHRSRASMERQRRDTDEENPLWANPCDYNDSQSKLHYPPTKEVALKLVRQAKNTFSSTEKYKDTFASMLHSYPKFEDLLGPWESSEYLPKEWLPKEKVLYQQLPDEFINLLMPKLDELLPGMYKGLKMIVGGLNKFSEELSNTSIIADESLKSNITQSMHDVRAVLCYFNDIMHVRNLKIDKLLESEIPDLQSNMGALLYRDTLNYLEYLAQVFQKVYDTESA</sequence>
<evidence type="ECO:0000313" key="3">
    <source>
        <dbReference type="RefSeq" id="XP_022828382.1"/>
    </source>
</evidence>
<dbReference type="AlphaFoldDB" id="A0A9J7EH43"/>
<feature type="compositionally biased region" description="Basic and acidic residues" evidence="1">
    <location>
        <begin position="160"/>
        <end position="169"/>
    </location>
</feature>
<dbReference type="GeneID" id="111357807"/>
<accession>A0A9J7EH43</accession>
<feature type="region of interest" description="Disordered" evidence="1">
    <location>
        <begin position="150"/>
        <end position="179"/>
    </location>
</feature>
<dbReference type="Proteomes" id="UP000301870">
    <property type="component" value="Chromosome 25"/>
</dbReference>